<organism evidence="1 2">
    <name type="scientific">Rhodopirellula baltica WH47</name>
    <dbReference type="NCBI Taxonomy" id="991778"/>
    <lineage>
        <taxon>Bacteria</taxon>
        <taxon>Pseudomonadati</taxon>
        <taxon>Planctomycetota</taxon>
        <taxon>Planctomycetia</taxon>
        <taxon>Pirellulales</taxon>
        <taxon>Pirellulaceae</taxon>
        <taxon>Rhodopirellula</taxon>
    </lineage>
</organism>
<protein>
    <submittedName>
        <fullName evidence="1">Uncharacterized protein</fullName>
    </submittedName>
</protein>
<evidence type="ECO:0000313" key="1">
    <source>
        <dbReference type="EMBL" id="EGF27123.1"/>
    </source>
</evidence>
<name>F2AT82_RHOBT</name>
<evidence type="ECO:0000313" key="2">
    <source>
        <dbReference type="Proteomes" id="UP000006222"/>
    </source>
</evidence>
<reference evidence="1 2" key="1">
    <citation type="journal article" date="2013" name="Mar. Genomics">
        <title>Expression of sulfatases in Rhodopirellula baltica and the diversity of sulfatases in the genus Rhodopirellula.</title>
        <authorList>
            <person name="Wegner C.E."/>
            <person name="Richter-Heitmann T."/>
            <person name="Klindworth A."/>
            <person name="Klockow C."/>
            <person name="Richter M."/>
            <person name="Achstetter T."/>
            <person name="Glockner F.O."/>
            <person name="Harder J."/>
        </authorList>
    </citation>
    <scope>NUCLEOTIDE SEQUENCE [LARGE SCALE GENOMIC DNA]</scope>
    <source>
        <strain evidence="1 2">WH47</strain>
    </source>
</reference>
<dbReference type="PATRIC" id="fig|991778.3.peg.3108"/>
<dbReference type="AlphaFoldDB" id="F2AT82"/>
<sequence>MGNADTALKKATVSLAHSRLFLLVSESYEVLRTRVFKQLY</sequence>
<proteinExistence type="predicted"/>
<accession>F2AT82</accession>
<gene>
    <name evidence="1" type="ORF">RBWH47_04731</name>
</gene>
<dbReference type="Proteomes" id="UP000006222">
    <property type="component" value="Unassembled WGS sequence"/>
</dbReference>
<dbReference type="EMBL" id="AFAR01000160">
    <property type="protein sequence ID" value="EGF27123.1"/>
    <property type="molecule type" value="Genomic_DNA"/>
</dbReference>
<comment type="caution">
    <text evidence="1">The sequence shown here is derived from an EMBL/GenBank/DDBJ whole genome shotgun (WGS) entry which is preliminary data.</text>
</comment>